<protein>
    <recommendedName>
        <fullName evidence="9">Transmembrane and coiled-coil domain-containing protein 4</fullName>
    </recommendedName>
</protein>
<feature type="transmembrane region" description="Helical" evidence="6">
    <location>
        <begin position="316"/>
        <end position="343"/>
    </location>
</feature>
<reference evidence="7" key="1">
    <citation type="submission" date="2024-02" db="EMBL/GenBank/DDBJ databases">
        <authorList>
            <consortium name="ELIXIR-Norway"/>
            <consortium name="Elixir Norway"/>
        </authorList>
    </citation>
    <scope>NUCLEOTIDE SEQUENCE</scope>
</reference>
<dbReference type="Proteomes" id="UP001497512">
    <property type="component" value="Chromosome 18"/>
</dbReference>
<evidence type="ECO:0000256" key="3">
    <source>
        <dbReference type="ARBA" id="ARBA00022692"/>
    </source>
</evidence>
<name>A0ABP0U2C2_9BRYO</name>
<evidence type="ECO:0000256" key="2">
    <source>
        <dbReference type="ARBA" id="ARBA00009824"/>
    </source>
</evidence>
<dbReference type="PANTHER" id="PTHR17920:SF3">
    <property type="entry name" value="TRANSMEMBRANE AND COILED-COIL DOMAIN-CONTAINING PROTEIN 4"/>
    <property type="match status" value="1"/>
</dbReference>
<evidence type="ECO:0000313" key="8">
    <source>
        <dbReference type="Proteomes" id="UP001497512"/>
    </source>
</evidence>
<keyword evidence="3 6" id="KW-0812">Transmembrane</keyword>
<evidence type="ECO:0000313" key="7">
    <source>
        <dbReference type="EMBL" id="CAK9211224.1"/>
    </source>
</evidence>
<evidence type="ECO:0000256" key="1">
    <source>
        <dbReference type="ARBA" id="ARBA00004141"/>
    </source>
</evidence>
<evidence type="ECO:0008006" key="9">
    <source>
        <dbReference type="Google" id="ProtNLM"/>
    </source>
</evidence>
<comment type="similarity">
    <text evidence="2">Belongs to the TMCO4 family.</text>
</comment>
<keyword evidence="8" id="KW-1185">Reference proteome</keyword>
<keyword evidence="5 6" id="KW-0472">Membrane</keyword>
<dbReference type="EMBL" id="OZ019910">
    <property type="protein sequence ID" value="CAK9211224.1"/>
    <property type="molecule type" value="Genomic_DNA"/>
</dbReference>
<gene>
    <name evidence="7" type="ORF">CSSPTR1EN2_LOCUS10552</name>
</gene>
<feature type="transmembrane region" description="Helical" evidence="6">
    <location>
        <begin position="435"/>
        <end position="456"/>
    </location>
</feature>
<accession>A0ABP0U2C2</accession>
<dbReference type="InterPro" id="IPR029058">
    <property type="entry name" value="AB_hydrolase_fold"/>
</dbReference>
<feature type="transmembrane region" description="Helical" evidence="6">
    <location>
        <begin position="273"/>
        <end position="304"/>
    </location>
</feature>
<keyword evidence="4 6" id="KW-1133">Transmembrane helix</keyword>
<dbReference type="InterPro" id="IPR007941">
    <property type="entry name" value="DUF726"/>
</dbReference>
<dbReference type="PANTHER" id="PTHR17920">
    <property type="entry name" value="TRANSMEMBRANE AND COILED-COIL DOMAIN-CONTAINING PROTEIN 4 TMCO4"/>
    <property type="match status" value="1"/>
</dbReference>
<organism evidence="7 8">
    <name type="scientific">Sphagnum troendelagicum</name>
    <dbReference type="NCBI Taxonomy" id="128251"/>
    <lineage>
        <taxon>Eukaryota</taxon>
        <taxon>Viridiplantae</taxon>
        <taxon>Streptophyta</taxon>
        <taxon>Embryophyta</taxon>
        <taxon>Bryophyta</taxon>
        <taxon>Sphagnophytina</taxon>
        <taxon>Sphagnopsida</taxon>
        <taxon>Sphagnales</taxon>
        <taxon>Sphagnaceae</taxon>
        <taxon>Sphagnum</taxon>
    </lineage>
</organism>
<evidence type="ECO:0000256" key="4">
    <source>
        <dbReference type="ARBA" id="ARBA00022989"/>
    </source>
</evidence>
<dbReference type="Pfam" id="PF05277">
    <property type="entry name" value="DUF726"/>
    <property type="match status" value="1"/>
</dbReference>
<evidence type="ECO:0000256" key="5">
    <source>
        <dbReference type="ARBA" id="ARBA00023136"/>
    </source>
</evidence>
<dbReference type="SUPFAM" id="SSF53474">
    <property type="entry name" value="alpha/beta-Hydrolases"/>
    <property type="match status" value="1"/>
</dbReference>
<sequence>MAELSYIHRYAAGGLLALALTQAQMQQYSLPSGLGVTLDIDPDDAHFTSSFTLENEIPWTSMERFLLRHVFRCLRIEEKAWVGLEVMSVSQDAKHHIGSFLRMLSEEENELSSCDQTEVASTEDVDAVSTSYGTSTNGHLSSTVGHLFWKSMGMERSHSESSSPNDGEDSRLVEVRLKTKQRKMAVLHELLAACVTDFPEENAESSVLSVGYDARQRVAIRLLALWLDISWRKVAGMEIMVAYMALDAQERAQTQADDNEAVRRKWRNLKRGGVIGAAAVTGGTLLAITGGLAAPALAAAMATIGTAVPALGAGGLATVAALTGTTMGSVAVAASFGAAGAGLTGYKMARRIGGVEEFLFVPIGENHQQGRLAVAIMVSGIAFKRQDFIRPWEGPDGDLERYALCWESKHVIAVSTAIQDWLASSVAKEMMKRGAMLTVLSSLLTALAWPATLLGATDFIDSKWTLALNRSDKAGKVLADVLLKGGQGSRPVTLIGFSLGARVVFACLEELAKRGDTGGIVERVVLLGAPLVLNTRQWQTVRKVVAGRFINGYSTNDWMLGVIYRATFLTQGLAGLQAVNIPGIENVDVTEIVKGHSSYLSKVGDILQAIDIDSFYPTHPSKIQRRKL</sequence>
<evidence type="ECO:0000256" key="6">
    <source>
        <dbReference type="SAM" id="Phobius"/>
    </source>
</evidence>
<comment type="subcellular location">
    <subcellularLocation>
        <location evidence="1">Membrane</location>
        <topology evidence="1">Multi-pass membrane protein</topology>
    </subcellularLocation>
</comment>
<proteinExistence type="inferred from homology"/>